<name>A0A1F8EKK9_9BACT</name>
<dbReference type="AlphaFoldDB" id="A0A1F8EKK9"/>
<sequence>MTIKSIPRSAPKQMLPGLKLSDLVQLRTADYSQDKRDASTKYLPANTVGKVKNIYDMGGLKRHLRHHRFLIYLRIPGHPETNFWSEELTKVRVR</sequence>
<comment type="caution">
    <text evidence="1">The sequence shown here is derived from an EMBL/GenBank/DDBJ whole genome shotgun (WGS) entry which is preliminary data.</text>
</comment>
<dbReference type="EMBL" id="MGJD01000006">
    <property type="protein sequence ID" value="OGN01372.1"/>
    <property type="molecule type" value="Genomic_DNA"/>
</dbReference>
<organism evidence="1 2">
    <name type="scientific">Candidatus Yanofskybacteria bacterium RIFCSPHIGHO2_01_FULL_41_53</name>
    <dbReference type="NCBI Taxonomy" id="1802663"/>
    <lineage>
        <taxon>Bacteria</taxon>
        <taxon>Candidatus Yanofskyibacteriota</taxon>
    </lineage>
</organism>
<dbReference type="Proteomes" id="UP000177117">
    <property type="component" value="Unassembled WGS sequence"/>
</dbReference>
<reference evidence="1 2" key="1">
    <citation type="journal article" date="2016" name="Nat. Commun.">
        <title>Thousands of microbial genomes shed light on interconnected biogeochemical processes in an aquifer system.</title>
        <authorList>
            <person name="Anantharaman K."/>
            <person name="Brown C.T."/>
            <person name="Hug L.A."/>
            <person name="Sharon I."/>
            <person name="Castelle C.J."/>
            <person name="Probst A.J."/>
            <person name="Thomas B.C."/>
            <person name="Singh A."/>
            <person name="Wilkins M.J."/>
            <person name="Karaoz U."/>
            <person name="Brodie E.L."/>
            <person name="Williams K.H."/>
            <person name="Hubbard S.S."/>
            <person name="Banfield J.F."/>
        </authorList>
    </citation>
    <scope>NUCLEOTIDE SEQUENCE [LARGE SCALE GENOMIC DNA]</scope>
</reference>
<evidence type="ECO:0000313" key="1">
    <source>
        <dbReference type="EMBL" id="OGN01372.1"/>
    </source>
</evidence>
<accession>A0A1F8EKK9</accession>
<proteinExistence type="predicted"/>
<evidence type="ECO:0000313" key="2">
    <source>
        <dbReference type="Proteomes" id="UP000177117"/>
    </source>
</evidence>
<gene>
    <name evidence="1" type="ORF">A2650_00615</name>
</gene>
<protein>
    <submittedName>
        <fullName evidence="1">Uncharacterized protein</fullName>
    </submittedName>
</protein>